<keyword evidence="2" id="KW-1185">Reference proteome</keyword>
<gene>
    <name evidence="1" type="ORF">BH695_3772</name>
</gene>
<organism evidence="1 2">
    <name type="scientific">Microcystis aeruginosa PCC 7806SL</name>
    <dbReference type="NCBI Taxonomy" id="1903187"/>
    <lineage>
        <taxon>Bacteria</taxon>
        <taxon>Bacillati</taxon>
        <taxon>Cyanobacteriota</taxon>
        <taxon>Cyanophyceae</taxon>
        <taxon>Oscillatoriophycideae</taxon>
        <taxon>Chroococcales</taxon>
        <taxon>Microcystaceae</taxon>
        <taxon>Microcystis</taxon>
    </lineage>
</organism>
<protein>
    <submittedName>
        <fullName evidence="1">Uncharacterized protein</fullName>
    </submittedName>
</protein>
<evidence type="ECO:0000313" key="2">
    <source>
        <dbReference type="Proteomes" id="UP000192439"/>
    </source>
</evidence>
<name>A0AB33BYC8_MICA7</name>
<dbReference type="EMBL" id="CP020771">
    <property type="protein sequence ID" value="ARI83051.1"/>
    <property type="molecule type" value="Genomic_DNA"/>
</dbReference>
<evidence type="ECO:0000313" key="1">
    <source>
        <dbReference type="EMBL" id="ARI83051.1"/>
    </source>
</evidence>
<sequence>METRASSKERKLILLYSLYSLEKLIEWKQFSNLAFKLVYFCSLLAREIN</sequence>
<proteinExistence type="predicted"/>
<reference evidence="1 2" key="1">
    <citation type="journal article" date="2018" name="Harmful Algae">
        <title>The highly heterogeneous methylated genomes and diverse restriction-modification systems of bloom-forming Microcystis.</title>
        <authorList>
            <person name="Zhao L."/>
            <person name="Song Y."/>
            <person name="Li L."/>
            <person name="Gan N."/>
            <person name="Brand J.J."/>
            <person name="Song L."/>
        </authorList>
    </citation>
    <scope>NUCLEOTIDE SEQUENCE [LARGE SCALE GENOMIC DNA]</scope>
    <source>
        <strain evidence="1 2">PCC 7806SL</strain>
    </source>
</reference>
<dbReference type="AlphaFoldDB" id="A0AB33BYC8"/>
<accession>A0AB33BYC8</accession>
<dbReference type="Proteomes" id="UP000192439">
    <property type="component" value="Chromosome"/>
</dbReference>